<dbReference type="Pfam" id="PF01564">
    <property type="entry name" value="Spermine_synth"/>
    <property type="match status" value="1"/>
</dbReference>
<keyword evidence="3 4" id="KW-0620">Polyamine biosynthesis</keyword>
<dbReference type="STRING" id="1121266.SAMN02745883_01730"/>
<dbReference type="PANTHER" id="PTHR11558:SF11">
    <property type="entry name" value="SPERMIDINE SYNTHASE"/>
    <property type="match status" value="1"/>
</dbReference>
<organism evidence="9 10">
    <name type="scientific">Caminicella sporogenes DSM 14501</name>
    <dbReference type="NCBI Taxonomy" id="1121266"/>
    <lineage>
        <taxon>Bacteria</taxon>
        <taxon>Bacillati</taxon>
        <taxon>Bacillota</taxon>
        <taxon>Clostridia</taxon>
        <taxon>Peptostreptococcales</taxon>
        <taxon>Caminicellaceae</taxon>
        <taxon>Caminicella</taxon>
    </lineage>
</organism>
<evidence type="ECO:0000256" key="7">
    <source>
        <dbReference type="RuleBase" id="RU003837"/>
    </source>
</evidence>
<comment type="caution">
    <text evidence="4">Lacks conserved residue(s) required for the propagation of feature annotation.</text>
</comment>
<feature type="binding site" evidence="4">
    <location>
        <begin position="170"/>
        <end position="173"/>
    </location>
    <ligand>
        <name>spermidine</name>
        <dbReference type="ChEBI" id="CHEBI:57834"/>
    </ligand>
</feature>
<dbReference type="Pfam" id="PF17284">
    <property type="entry name" value="Spermine_synt_N"/>
    <property type="match status" value="1"/>
</dbReference>
<evidence type="ECO:0000256" key="2">
    <source>
        <dbReference type="ARBA" id="ARBA00022679"/>
    </source>
</evidence>
<dbReference type="Proteomes" id="UP000184082">
    <property type="component" value="Unassembled WGS sequence"/>
</dbReference>
<feature type="binding site" evidence="4">
    <location>
        <position position="177"/>
    </location>
    <ligand>
        <name>S-methyl-5'-thioadenosine</name>
        <dbReference type="ChEBI" id="CHEBI:17509"/>
    </ligand>
</feature>
<feature type="binding site" evidence="4">
    <location>
        <begin position="152"/>
        <end position="153"/>
    </location>
    <ligand>
        <name>S-methyl-5'-thioadenosine</name>
        <dbReference type="ChEBI" id="CHEBI:17509"/>
    </ligand>
</feature>
<name>A0A1M6R820_9FIRM</name>
<keyword evidence="4 7" id="KW-0745">Spermidine biosynthesis</keyword>
<evidence type="ECO:0000256" key="1">
    <source>
        <dbReference type="ARBA" id="ARBA00007867"/>
    </source>
</evidence>
<feature type="domain" description="PABS" evidence="8">
    <location>
        <begin position="16"/>
        <end position="250"/>
    </location>
</feature>
<dbReference type="InterPro" id="IPR001045">
    <property type="entry name" value="Spermi_synthase"/>
</dbReference>
<evidence type="ECO:0000256" key="6">
    <source>
        <dbReference type="RuleBase" id="RU003836"/>
    </source>
</evidence>
<dbReference type="SUPFAM" id="SSF53335">
    <property type="entry name" value="S-adenosyl-L-methionine-dependent methyltransferases"/>
    <property type="match status" value="1"/>
</dbReference>
<dbReference type="RefSeq" id="WP_072967611.1">
    <property type="nucleotide sequence ID" value="NZ_FRAJ01000013.1"/>
</dbReference>
<dbReference type="GO" id="GO:0008295">
    <property type="term" value="P:spermidine biosynthetic process"/>
    <property type="evidence" value="ECO:0007669"/>
    <property type="project" value="UniProtKB-UniRule"/>
</dbReference>
<dbReference type="GO" id="GO:0004766">
    <property type="term" value="F:spermidine synthase activity"/>
    <property type="evidence" value="ECO:0007669"/>
    <property type="project" value="UniProtKB-UniRule"/>
</dbReference>
<comment type="catalytic activity">
    <reaction evidence="4 7">
        <text>S-adenosyl 3-(methylsulfanyl)propylamine + putrescine = S-methyl-5'-thioadenosine + spermidine + H(+)</text>
        <dbReference type="Rhea" id="RHEA:12721"/>
        <dbReference type="ChEBI" id="CHEBI:15378"/>
        <dbReference type="ChEBI" id="CHEBI:17509"/>
        <dbReference type="ChEBI" id="CHEBI:57443"/>
        <dbReference type="ChEBI" id="CHEBI:57834"/>
        <dbReference type="ChEBI" id="CHEBI:326268"/>
        <dbReference type="EC" id="2.5.1.16"/>
    </reaction>
</comment>
<comment type="pathway">
    <text evidence="4">Amine and polyamine biosynthesis; spermidine biosynthesis; spermidine from putrescine: step 1/1.</text>
</comment>
<evidence type="ECO:0000313" key="9">
    <source>
        <dbReference type="EMBL" id="SHK28614.1"/>
    </source>
</evidence>
<dbReference type="Gene3D" id="3.40.50.150">
    <property type="entry name" value="Vaccinia Virus protein VP39"/>
    <property type="match status" value="1"/>
</dbReference>
<dbReference type="InterPro" id="IPR035246">
    <property type="entry name" value="Spermidine_synt_N"/>
</dbReference>
<dbReference type="InterPro" id="IPR030373">
    <property type="entry name" value="PABS_CS"/>
</dbReference>
<reference evidence="9 10" key="1">
    <citation type="submission" date="2016-11" db="EMBL/GenBank/DDBJ databases">
        <authorList>
            <person name="Jaros S."/>
            <person name="Januszkiewicz K."/>
            <person name="Wedrychowicz H."/>
        </authorList>
    </citation>
    <scope>NUCLEOTIDE SEQUENCE [LARGE SCALE GENOMIC DNA]</scope>
    <source>
        <strain evidence="9 10">DSM 14501</strain>
    </source>
</reference>
<dbReference type="GO" id="GO:0005829">
    <property type="term" value="C:cytosol"/>
    <property type="evidence" value="ECO:0007669"/>
    <property type="project" value="TreeGrafter"/>
</dbReference>
<dbReference type="NCBIfam" id="NF002010">
    <property type="entry name" value="PRK00811.1"/>
    <property type="match status" value="1"/>
</dbReference>
<evidence type="ECO:0000256" key="5">
    <source>
        <dbReference type="PROSITE-ProRule" id="PRU00354"/>
    </source>
</evidence>
<dbReference type="PROSITE" id="PS51006">
    <property type="entry name" value="PABS_2"/>
    <property type="match status" value="1"/>
</dbReference>
<proteinExistence type="inferred from homology"/>
<dbReference type="InterPro" id="IPR037163">
    <property type="entry name" value="Spermidine_synt_N_sf"/>
</dbReference>
<protein>
    <recommendedName>
        <fullName evidence="4">Polyamine aminopropyltransferase</fullName>
    </recommendedName>
    <alternativeName>
        <fullName evidence="4">Putrescine aminopropyltransferase</fullName>
        <shortName evidence="4">PAPT</shortName>
    </alternativeName>
    <alternativeName>
        <fullName evidence="4">Spermidine synthase</fullName>
        <shortName evidence="4">SPDS</shortName>
        <shortName evidence="4">SPDSY</shortName>
        <ecNumber evidence="4">2.5.1.16</ecNumber>
    </alternativeName>
</protein>
<feature type="binding site" evidence="4">
    <location>
        <position position="100"/>
    </location>
    <ligand>
        <name>spermidine</name>
        <dbReference type="ChEBI" id="CHEBI:57834"/>
    </ligand>
</feature>
<dbReference type="InterPro" id="IPR030374">
    <property type="entry name" value="PABS"/>
</dbReference>
<dbReference type="Gene3D" id="2.30.140.10">
    <property type="entry name" value="Spermidine synthase, tetramerisation domain"/>
    <property type="match status" value="1"/>
</dbReference>
<gene>
    <name evidence="4" type="primary">speE</name>
    <name evidence="9" type="ORF">SAMN02745883_01730</name>
</gene>
<evidence type="ECO:0000256" key="3">
    <source>
        <dbReference type="ARBA" id="ARBA00023115"/>
    </source>
</evidence>
<sequence length="291" mass="33552">MEKIQLLEFFKIINGETWLVEDERDNMKLYYRVKEVLSSKKSPFQHVNIIDSYDFGRCLVLDGVMQTTELDGYIYNEMISHIPVVTHQNPKKVLIIGGGDCGVANELSKYKELESVDMVEIDKVVVDECVDKLTMISGNAPNDERINFLFEDGIKFVKDKEKCYDVAIVDSSDPVGPAEVLFSEEFYVDLKKSLKDDGIMVCQSQSPIFHKEVLKRTRDILKKHFPIVRTYKAVVPSYPGGMWSFTLASFKYDPLNANLERLVKNTKYINKDIFKSCFSLPNFMKEYLDIE</sequence>
<comment type="subunit">
    <text evidence="4">Homodimer or homotetramer.</text>
</comment>
<dbReference type="EMBL" id="FRAJ01000013">
    <property type="protein sequence ID" value="SHK28614.1"/>
    <property type="molecule type" value="Genomic_DNA"/>
</dbReference>
<dbReference type="PANTHER" id="PTHR11558">
    <property type="entry name" value="SPERMIDINE/SPERMINE SYNTHASE"/>
    <property type="match status" value="1"/>
</dbReference>
<evidence type="ECO:0000256" key="4">
    <source>
        <dbReference type="HAMAP-Rule" id="MF_00198"/>
    </source>
</evidence>
<evidence type="ECO:0000313" key="10">
    <source>
        <dbReference type="Proteomes" id="UP000184082"/>
    </source>
</evidence>
<evidence type="ECO:0000259" key="8">
    <source>
        <dbReference type="PROSITE" id="PS51006"/>
    </source>
</evidence>
<comment type="similarity">
    <text evidence="1 4 6">Belongs to the spermidine/spermine synthase family.</text>
</comment>
<dbReference type="HAMAP" id="MF_00198">
    <property type="entry name" value="Spermidine_synth"/>
    <property type="match status" value="1"/>
</dbReference>
<dbReference type="EC" id="2.5.1.16" evidence="4"/>
<feature type="binding site" evidence="4">
    <location>
        <position position="120"/>
    </location>
    <ligand>
        <name>S-methyl-5'-thioadenosine</name>
        <dbReference type="ChEBI" id="CHEBI:17509"/>
    </ligand>
</feature>
<keyword evidence="2 4" id="KW-0808">Transferase</keyword>
<comment type="function">
    <text evidence="4">Catalyzes the irreversible transfer of a propylamine group from the amino donor S-adenosylmethioninamine (decarboxy-AdoMet) to putrescine (1,4-diaminobutane) to yield spermidine.</text>
</comment>
<dbReference type="UniPathway" id="UPA00248">
    <property type="reaction ID" value="UER00314"/>
</dbReference>
<dbReference type="PROSITE" id="PS01330">
    <property type="entry name" value="PABS_1"/>
    <property type="match status" value="1"/>
</dbReference>
<dbReference type="CDD" id="cd02440">
    <property type="entry name" value="AdoMet_MTases"/>
    <property type="match status" value="1"/>
</dbReference>
<keyword evidence="10" id="KW-1185">Reference proteome</keyword>
<accession>A0A1M6R820</accession>
<feature type="binding site" evidence="4">
    <location>
        <position position="45"/>
    </location>
    <ligand>
        <name>S-methyl-5'-thioadenosine</name>
        <dbReference type="ChEBI" id="CHEBI:17509"/>
    </ligand>
</feature>
<dbReference type="AlphaFoldDB" id="A0A1M6R820"/>
<feature type="active site" description="Proton acceptor" evidence="4 5">
    <location>
        <position position="170"/>
    </location>
</feature>
<dbReference type="NCBIfam" id="TIGR00417">
    <property type="entry name" value="speE"/>
    <property type="match status" value="1"/>
</dbReference>
<dbReference type="InterPro" id="IPR029063">
    <property type="entry name" value="SAM-dependent_MTases_sf"/>
</dbReference>